<reference evidence="1" key="1">
    <citation type="submission" date="2020-12" db="EMBL/GenBank/DDBJ databases">
        <authorList>
            <person name="Iha C."/>
        </authorList>
    </citation>
    <scope>NUCLEOTIDE SEQUENCE</scope>
</reference>
<organism evidence="1 2">
    <name type="scientific">Ostreobium quekettii</name>
    <dbReference type="NCBI Taxonomy" id="121088"/>
    <lineage>
        <taxon>Eukaryota</taxon>
        <taxon>Viridiplantae</taxon>
        <taxon>Chlorophyta</taxon>
        <taxon>core chlorophytes</taxon>
        <taxon>Ulvophyceae</taxon>
        <taxon>TCBD clade</taxon>
        <taxon>Bryopsidales</taxon>
        <taxon>Ostreobineae</taxon>
        <taxon>Ostreobiaceae</taxon>
        <taxon>Ostreobium</taxon>
    </lineage>
</organism>
<protein>
    <submittedName>
        <fullName evidence="1">Uncharacterized protein</fullName>
    </submittedName>
</protein>
<name>A0A8S1IR45_9CHLO</name>
<dbReference type="AlphaFoldDB" id="A0A8S1IR45"/>
<comment type="caution">
    <text evidence="1">The sequence shown here is derived from an EMBL/GenBank/DDBJ whole genome shotgun (WGS) entry which is preliminary data.</text>
</comment>
<keyword evidence="2" id="KW-1185">Reference proteome</keyword>
<evidence type="ECO:0000313" key="2">
    <source>
        <dbReference type="Proteomes" id="UP000708148"/>
    </source>
</evidence>
<proteinExistence type="predicted"/>
<evidence type="ECO:0000313" key="1">
    <source>
        <dbReference type="EMBL" id="CAD7695904.1"/>
    </source>
</evidence>
<accession>A0A8S1IR45</accession>
<sequence>MGVCLHLDLSLYGAHGLGVSMCIRVQESPHCPLLLESLGEPIDEASFHMNEDSRTKVTLAETTATRPPCTAAFGLCDIRGLCIFSARGEKLLFLNVAERVNID</sequence>
<dbReference type="Proteomes" id="UP000708148">
    <property type="component" value="Unassembled WGS sequence"/>
</dbReference>
<dbReference type="EMBL" id="CAJHUC010000405">
    <property type="protein sequence ID" value="CAD7695904.1"/>
    <property type="molecule type" value="Genomic_DNA"/>
</dbReference>
<gene>
    <name evidence="1" type="ORF">OSTQU699_LOCUS1265</name>
</gene>